<dbReference type="InterPro" id="IPR000836">
    <property type="entry name" value="PRTase_dom"/>
</dbReference>
<dbReference type="InterPro" id="IPR029057">
    <property type="entry name" value="PRTase-like"/>
</dbReference>
<evidence type="ECO:0008006" key="5">
    <source>
        <dbReference type="Google" id="ProtNLM"/>
    </source>
</evidence>
<keyword evidence="4" id="KW-1185">Reference proteome</keyword>
<dbReference type="InterPro" id="IPR011214">
    <property type="entry name" value="UCP020967"/>
</dbReference>
<dbReference type="EMBL" id="MTJL01000017">
    <property type="protein sequence ID" value="OMI05784.1"/>
    <property type="molecule type" value="Genomic_DNA"/>
</dbReference>
<feature type="domain" description="TRSP" evidence="1">
    <location>
        <begin position="292"/>
        <end position="416"/>
    </location>
</feature>
<dbReference type="OrthoDB" id="56827at2"/>
<feature type="domain" description="Orotate phosphoribosyltransferase-like" evidence="2">
    <location>
        <begin position="19"/>
        <end position="238"/>
    </location>
</feature>
<dbReference type="Pfam" id="PF15609">
    <property type="entry name" value="PRTase_2"/>
    <property type="match status" value="1"/>
</dbReference>
<dbReference type="InterPro" id="IPR041688">
    <property type="entry name" value="PRTase_2"/>
</dbReference>
<evidence type="ECO:0000313" key="3">
    <source>
        <dbReference type="EMBL" id="OMI05784.1"/>
    </source>
</evidence>
<evidence type="ECO:0000259" key="1">
    <source>
        <dbReference type="Pfam" id="PF12500"/>
    </source>
</evidence>
<dbReference type="Pfam" id="PF12500">
    <property type="entry name" value="TRSP"/>
    <property type="match status" value="1"/>
</dbReference>
<dbReference type="CDD" id="cd06223">
    <property type="entry name" value="PRTases_typeI"/>
    <property type="match status" value="1"/>
</dbReference>
<gene>
    <name evidence="3" type="ORF">BW143_10140</name>
</gene>
<organism evidence="3 4">
    <name type="scientific">Bacillus swezeyi</name>
    <dbReference type="NCBI Taxonomy" id="1925020"/>
    <lineage>
        <taxon>Bacteria</taxon>
        <taxon>Bacillati</taxon>
        <taxon>Bacillota</taxon>
        <taxon>Bacilli</taxon>
        <taxon>Bacillales</taxon>
        <taxon>Bacillaceae</taxon>
        <taxon>Bacillus</taxon>
    </lineage>
</organism>
<dbReference type="RefSeq" id="WP_076758124.1">
    <property type="nucleotide sequence ID" value="NZ_JARMMH010000007.1"/>
</dbReference>
<dbReference type="Gene3D" id="3.40.50.2020">
    <property type="match status" value="1"/>
</dbReference>
<proteinExistence type="predicted"/>
<dbReference type="PIRSF" id="PIRSF020967">
    <property type="entry name" value="UCP020967"/>
    <property type="match status" value="1"/>
</dbReference>
<dbReference type="InterPro" id="IPR022537">
    <property type="entry name" value="TRSP_dom"/>
</dbReference>
<reference evidence="3 4" key="1">
    <citation type="submission" date="2017-01" db="EMBL/GenBank/DDBJ databases">
        <title>Bacillus phylogenomics.</title>
        <authorList>
            <person name="Dunlap C."/>
        </authorList>
    </citation>
    <scope>NUCLEOTIDE SEQUENCE [LARGE SCALE GENOMIC DNA]</scope>
    <source>
        <strain evidence="3 4">NRRL B-41282</strain>
    </source>
</reference>
<protein>
    <recommendedName>
        <fullName evidence="5">Phosphoribosyltransferase</fullName>
    </recommendedName>
</protein>
<name>A0A1R1S3C6_9BACI</name>
<evidence type="ECO:0000313" key="4">
    <source>
        <dbReference type="Proteomes" id="UP000187367"/>
    </source>
</evidence>
<accession>A0A1R1S3C6</accession>
<dbReference type="AlphaFoldDB" id="A0A1R1S3C6"/>
<dbReference type="Proteomes" id="UP000187367">
    <property type="component" value="Unassembled WGS sequence"/>
</dbReference>
<evidence type="ECO:0000259" key="2">
    <source>
        <dbReference type="Pfam" id="PF15609"/>
    </source>
</evidence>
<comment type="caution">
    <text evidence="3">The sequence shown here is derived from an EMBL/GenBank/DDBJ whole genome shotgun (WGS) entry which is preliminary data.</text>
</comment>
<dbReference type="SUPFAM" id="SSF53271">
    <property type="entry name" value="PRTase-like"/>
    <property type="match status" value="1"/>
</dbReference>
<accession>A0A1R1QMD3</accession>
<sequence>MEVELSIADNPLSIPPQALFEMAARINKKRGFLFVSKVLGKHIPVHPLKPLLASGLLAMEHAERTSGAVMDVKAEVAAGLLEEDHESVKKAYDLLKQQRIQLSESPIVIGFAETATALGHGVFDCIEDAAFIHTTREALQDIHPDLVFEEEHSHAVDQRCYTGGPVFASEGPVILVDDEITTGKTALNIIKDIQKKHPRKAYAILSLLDWRSEAHKEEFRKAEAELGVTISTTALLSGSVAFHGTTLDQSSYDYEPEGAARNVSVRQIDLGEYFTALPHAAEKTGEASFVKETGRFGITQHDRGDIEKACQKAGNRLHTIRKGKRVLCLGTGEFMYLPMKIAAFMGEHVSYQSTTRSPIHPSDRERYAVKNGYSFPNPEDEAVKHFVYNLPKQGYDEVFVFVEKPVTQKSLRPLLEICSDRNIENVTIATFSKGSDSHD</sequence>